<feature type="domain" description="Carbohydrate kinase PfkB" evidence="12">
    <location>
        <begin position="16"/>
        <end position="96"/>
    </location>
</feature>
<dbReference type="AlphaFoldDB" id="A0A6G0XCX2"/>
<dbReference type="PANTHER" id="PTHR45769">
    <property type="entry name" value="ADENOSINE KINASE"/>
    <property type="match status" value="1"/>
</dbReference>
<dbReference type="PANTHER" id="PTHR45769:SF3">
    <property type="entry name" value="ADENOSINE KINASE"/>
    <property type="match status" value="1"/>
</dbReference>
<dbReference type="GO" id="GO:0004001">
    <property type="term" value="F:adenosine kinase activity"/>
    <property type="evidence" value="ECO:0007669"/>
    <property type="project" value="UniProtKB-UniRule"/>
</dbReference>
<organism evidence="13 14">
    <name type="scientific">Aphanomyces euteiches</name>
    <dbReference type="NCBI Taxonomy" id="100861"/>
    <lineage>
        <taxon>Eukaryota</taxon>
        <taxon>Sar</taxon>
        <taxon>Stramenopiles</taxon>
        <taxon>Oomycota</taxon>
        <taxon>Saprolegniomycetes</taxon>
        <taxon>Saprolegniales</taxon>
        <taxon>Verrucalvaceae</taxon>
        <taxon>Aphanomyces</taxon>
    </lineage>
</organism>
<dbReference type="PROSITE" id="PS00584">
    <property type="entry name" value="PFKB_KINASES_2"/>
    <property type="match status" value="1"/>
</dbReference>
<comment type="pathway">
    <text evidence="2 11">Purine metabolism; AMP biosynthesis via salvage pathway; AMP from adenosine: step 1/1.</text>
</comment>
<protein>
    <recommendedName>
        <fullName evidence="4 11">Adenosine kinase</fullName>
        <shortName evidence="11">AK</shortName>
        <ecNumber evidence="4 11">2.7.1.20</ecNumber>
    </recommendedName>
    <alternativeName>
        <fullName evidence="11">Adenosine 5'-phosphotransferase</fullName>
    </alternativeName>
</protein>
<dbReference type="Pfam" id="PF00294">
    <property type="entry name" value="PfkB"/>
    <property type="match status" value="1"/>
</dbReference>
<dbReference type="EC" id="2.7.1.20" evidence="4 11"/>
<comment type="function">
    <text evidence="11">ATP dependent phosphorylation of adenosine and other related nucleoside analogs to monophosphate derivatives.</text>
</comment>
<dbReference type="Proteomes" id="UP000481153">
    <property type="component" value="Unassembled WGS sequence"/>
</dbReference>
<dbReference type="InterPro" id="IPR011611">
    <property type="entry name" value="PfkB_dom"/>
</dbReference>
<evidence type="ECO:0000313" key="13">
    <source>
        <dbReference type="EMBL" id="KAF0737898.1"/>
    </source>
</evidence>
<evidence type="ECO:0000256" key="8">
    <source>
        <dbReference type="ARBA" id="ARBA00022777"/>
    </source>
</evidence>
<evidence type="ECO:0000259" key="12">
    <source>
        <dbReference type="Pfam" id="PF00294"/>
    </source>
</evidence>
<evidence type="ECO:0000256" key="3">
    <source>
        <dbReference type="ARBA" id="ARBA00010688"/>
    </source>
</evidence>
<dbReference type="GO" id="GO:0006144">
    <property type="term" value="P:purine nucleobase metabolic process"/>
    <property type="evidence" value="ECO:0007669"/>
    <property type="project" value="TreeGrafter"/>
</dbReference>
<keyword evidence="5 11" id="KW-0808">Transferase</keyword>
<dbReference type="GO" id="GO:0006166">
    <property type="term" value="P:purine ribonucleoside salvage"/>
    <property type="evidence" value="ECO:0007669"/>
    <property type="project" value="UniProtKB-KW"/>
</dbReference>
<evidence type="ECO:0000256" key="9">
    <source>
        <dbReference type="ARBA" id="ARBA00022840"/>
    </source>
</evidence>
<dbReference type="InterPro" id="IPR029056">
    <property type="entry name" value="Ribokinase-like"/>
</dbReference>
<dbReference type="GO" id="GO:0005829">
    <property type="term" value="C:cytosol"/>
    <property type="evidence" value="ECO:0007669"/>
    <property type="project" value="TreeGrafter"/>
</dbReference>
<dbReference type="Gene3D" id="3.40.1190.20">
    <property type="match status" value="1"/>
</dbReference>
<name>A0A6G0XCX2_9STRA</name>
<keyword evidence="14" id="KW-1185">Reference proteome</keyword>
<evidence type="ECO:0000256" key="2">
    <source>
        <dbReference type="ARBA" id="ARBA00004801"/>
    </source>
</evidence>
<keyword evidence="6 11" id="KW-0660">Purine salvage</keyword>
<dbReference type="GO" id="GO:0044209">
    <property type="term" value="P:AMP salvage"/>
    <property type="evidence" value="ECO:0007669"/>
    <property type="project" value="UniProtKB-UniRule"/>
</dbReference>
<dbReference type="EMBL" id="VJMJ01000079">
    <property type="protein sequence ID" value="KAF0737898.1"/>
    <property type="molecule type" value="Genomic_DNA"/>
</dbReference>
<keyword evidence="7 11" id="KW-0547">Nucleotide-binding</keyword>
<dbReference type="UniPathway" id="UPA00588">
    <property type="reaction ID" value="UER00659"/>
</dbReference>
<reference evidence="13 14" key="1">
    <citation type="submission" date="2019-07" db="EMBL/GenBank/DDBJ databases">
        <title>Genomics analysis of Aphanomyces spp. identifies a new class of oomycete effector associated with host adaptation.</title>
        <authorList>
            <person name="Gaulin E."/>
        </authorList>
    </citation>
    <scope>NUCLEOTIDE SEQUENCE [LARGE SCALE GENOMIC DNA]</scope>
    <source>
        <strain evidence="13 14">ATCC 201684</strain>
    </source>
</reference>
<evidence type="ECO:0000256" key="11">
    <source>
        <dbReference type="RuleBase" id="RU368116"/>
    </source>
</evidence>
<sequence length="128" mass="13807">MDVPAFAKWLIETHLQPQAVVVITSGNAPTLVIQAKSCSSFPVSIPDDFLVQDTNGAGDAFVGGFLAAMMRFCCLESCVELAHLCAVQCVQKVGAHVHLNYNLMNKAHAILSTSKRETSLYLALIKQS</sequence>
<feature type="active site" description="Proton acceptor" evidence="10">
    <location>
        <position position="59"/>
    </location>
</feature>
<dbReference type="SUPFAM" id="SSF53613">
    <property type="entry name" value="Ribokinase-like"/>
    <property type="match status" value="1"/>
</dbReference>
<proteinExistence type="inferred from homology"/>
<evidence type="ECO:0000256" key="5">
    <source>
        <dbReference type="ARBA" id="ARBA00022679"/>
    </source>
</evidence>
<evidence type="ECO:0000256" key="6">
    <source>
        <dbReference type="ARBA" id="ARBA00022726"/>
    </source>
</evidence>
<comment type="cofactor">
    <cofactor evidence="1 11">
        <name>Mg(2+)</name>
        <dbReference type="ChEBI" id="CHEBI:18420"/>
    </cofactor>
</comment>
<evidence type="ECO:0000256" key="4">
    <source>
        <dbReference type="ARBA" id="ARBA00012119"/>
    </source>
</evidence>
<accession>A0A6G0XCX2</accession>
<evidence type="ECO:0000313" key="14">
    <source>
        <dbReference type="Proteomes" id="UP000481153"/>
    </source>
</evidence>
<comment type="similarity">
    <text evidence="3 11">Belongs to the carbohydrate kinase PfkB family.</text>
</comment>
<dbReference type="InterPro" id="IPR002173">
    <property type="entry name" value="Carboh/pur_kinase_PfkB_CS"/>
</dbReference>
<dbReference type="InterPro" id="IPR001805">
    <property type="entry name" value="Adenokinase"/>
</dbReference>
<dbReference type="GO" id="GO:0005524">
    <property type="term" value="F:ATP binding"/>
    <property type="evidence" value="ECO:0007669"/>
    <property type="project" value="UniProtKB-UniRule"/>
</dbReference>
<keyword evidence="9 11" id="KW-0067">ATP-binding</keyword>
<comment type="caution">
    <text evidence="13">The sequence shown here is derived from an EMBL/GenBank/DDBJ whole genome shotgun (WGS) entry which is preliminary data.</text>
</comment>
<keyword evidence="8 11" id="KW-0418">Kinase</keyword>
<gene>
    <name evidence="13" type="ORF">Ae201684_005895</name>
</gene>
<evidence type="ECO:0000256" key="1">
    <source>
        <dbReference type="ARBA" id="ARBA00001946"/>
    </source>
</evidence>
<evidence type="ECO:0000256" key="7">
    <source>
        <dbReference type="ARBA" id="ARBA00022741"/>
    </source>
</evidence>
<comment type="catalytic activity">
    <reaction evidence="11">
        <text>adenosine + ATP = AMP + ADP + H(+)</text>
        <dbReference type="Rhea" id="RHEA:20824"/>
        <dbReference type="ChEBI" id="CHEBI:15378"/>
        <dbReference type="ChEBI" id="CHEBI:16335"/>
        <dbReference type="ChEBI" id="CHEBI:30616"/>
        <dbReference type="ChEBI" id="CHEBI:456215"/>
        <dbReference type="ChEBI" id="CHEBI:456216"/>
        <dbReference type="EC" id="2.7.1.20"/>
    </reaction>
</comment>
<evidence type="ECO:0000256" key="10">
    <source>
        <dbReference type="PIRSR" id="PIRSR601805-1"/>
    </source>
</evidence>
<dbReference type="GO" id="GO:0005634">
    <property type="term" value="C:nucleus"/>
    <property type="evidence" value="ECO:0007669"/>
    <property type="project" value="TreeGrafter"/>
</dbReference>
<keyword evidence="11" id="KW-0460">Magnesium</keyword>